<gene>
    <name evidence="6" type="ORF">CBP51_06025</name>
</gene>
<dbReference type="Pfam" id="PF00126">
    <property type="entry name" value="HTH_1"/>
    <property type="match status" value="1"/>
</dbReference>
<keyword evidence="3" id="KW-0238">DNA-binding</keyword>
<protein>
    <submittedName>
        <fullName evidence="6">LysR family transcriptional regulator</fullName>
    </submittedName>
</protein>
<evidence type="ECO:0000313" key="7">
    <source>
        <dbReference type="Proteomes" id="UP000216101"/>
    </source>
</evidence>
<dbReference type="GO" id="GO:0006351">
    <property type="term" value="P:DNA-templated transcription"/>
    <property type="evidence" value="ECO:0007669"/>
    <property type="project" value="TreeGrafter"/>
</dbReference>
<dbReference type="PANTHER" id="PTHR30537:SF17">
    <property type="entry name" value="LYSR-FAMILY REGULATORY PROTEIN"/>
    <property type="match status" value="1"/>
</dbReference>
<dbReference type="GO" id="GO:0003700">
    <property type="term" value="F:DNA-binding transcription factor activity"/>
    <property type="evidence" value="ECO:0007669"/>
    <property type="project" value="InterPro"/>
</dbReference>
<dbReference type="STRING" id="1209072.GCA_000766945_01140"/>
<dbReference type="AlphaFoldDB" id="A0A266Q9R0"/>
<dbReference type="PROSITE" id="PS50931">
    <property type="entry name" value="HTH_LYSR"/>
    <property type="match status" value="1"/>
</dbReference>
<sequence>MDTLRGIECFVKAVEGGSIAAAARRLGISAAATSQNVARLEAYLGVRLLTRTTRSMALTDAGRVYYDKVAQLVHELELARAAVTDVHQELQGRLCIASTAAFGRHVLAPLIPAFRERYPRLELELSTTDRRVDHVQESVDVSIRIKQQLDEGMVARKIATVPSIFCASPAYIARAGRPTTPADLREHDCLVFRLPVDGRFLRWGFIENGLRFEAEVRATMISDDIDVLAGLAAAGGGVTRLAAFVANDYLRRGELVELFTCDECTGFDAEIEPLDIYACVRDRHQLTPKVRAFIEYLHQALPAEWRAV</sequence>
<evidence type="ECO:0000256" key="4">
    <source>
        <dbReference type="ARBA" id="ARBA00023163"/>
    </source>
</evidence>
<keyword evidence="7" id="KW-1185">Reference proteome</keyword>
<proteinExistence type="inferred from homology"/>
<evidence type="ECO:0000259" key="5">
    <source>
        <dbReference type="PROSITE" id="PS50931"/>
    </source>
</evidence>
<dbReference type="InterPro" id="IPR036390">
    <property type="entry name" value="WH_DNA-bd_sf"/>
</dbReference>
<accession>A0A266Q9R0</accession>
<dbReference type="FunFam" id="1.10.10.10:FF:000001">
    <property type="entry name" value="LysR family transcriptional regulator"/>
    <property type="match status" value="1"/>
</dbReference>
<dbReference type="GO" id="GO:0043565">
    <property type="term" value="F:sequence-specific DNA binding"/>
    <property type="evidence" value="ECO:0007669"/>
    <property type="project" value="TreeGrafter"/>
</dbReference>
<dbReference type="InterPro" id="IPR005119">
    <property type="entry name" value="LysR_subst-bd"/>
</dbReference>
<comment type="similarity">
    <text evidence="1">Belongs to the LysR transcriptional regulatory family.</text>
</comment>
<name>A0A266Q9R0_9GAMM</name>
<dbReference type="RefSeq" id="WP_094984209.1">
    <property type="nucleotide sequence ID" value="NZ_NHNI01000001.1"/>
</dbReference>
<organism evidence="6 7">
    <name type="scientific">Cellvibrio mixtus</name>
    <dbReference type="NCBI Taxonomy" id="39650"/>
    <lineage>
        <taxon>Bacteria</taxon>
        <taxon>Pseudomonadati</taxon>
        <taxon>Pseudomonadota</taxon>
        <taxon>Gammaproteobacteria</taxon>
        <taxon>Cellvibrionales</taxon>
        <taxon>Cellvibrionaceae</taxon>
        <taxon>Cellvibrio</taxon>
    </lineage>
</organism>
<dbReference type="InterPro" id="IPR000847">
    <property type="entry name" value="LysR_HTH_N"/>
</dbReference>
<keyword evidence="4" id="KW-0804">Transcription</keyword>
<dbReference type="Pfam" id="PF03466">
    <property type="entry name" value="LysR_substrate"/>
    <property type="match status" value="1"/>
</dbReference>
<dbReference type="Gene3D" id="1.10.10.10">
    <property type="entry name" value="Winged helix-like DNA-binding domain superfamily/Winged helix DNA-binding domain"/>
    <property type="match status" value="1"/>
</dbReference>
<dbReference type="InterPro" id="IPR036388">
    <property type="entry name" value="WH-like_DNA-bd_sf"/>
</dbReference>
<comment type="caution">
    <text evidence="6">The sequence shown here is derived from an EMBL/GenBank/DDBJ whole genome shotgun (WGS) entry which is preliminary data.</text>
</comment>
<reference evidence="7" key="1">
    <citation type="submission" date="2017-05" db="EMBL/GenBank/DDBJ databases">
        <authorList>
            <person name="Barney B.M."/>
        </authorList>
    </citation>
    <scope>NUCLEOTIDE SEQUENCE [LARGE SCALE GENOMIC DNA]</scope>
    <source>
        <strain evidence="7">PSBB022</strain>
    </source>
</reference>
<dbReference type="InterPro" id="IPR058163">
    <property type="entry name" value="LysR-type_TF_proteobact-type"/>
</dbReference>
<dbReference type="SUPFAM" id="SSF46785">
    <property type="entry name" value="Winged helix' DNA-binding domain"/>
    <property type="match status" value="1"/>
</dbReference>
<evidence type="ECO:0000256" key="1">
    <source>
        <dbReference type="ARBA" id="ARBA00009437"/>
    </source>
</evidence>
<dbReference type="EMBL" id="NHNI01000001">
    <property type="protein sequence ID" value="OZY86575.1"/>
    <property type="molecule type" value="Genomic_DNA"/>
</dbReference>
<dbReference type="Gene3D" id="3.40.190.290">
    <property type="match status" value="1"/>
</dbReference>
<dbReference type="PANTHER" id="PTHR30537">
    <property type="entry name" value="HTH-TYPE TRANSCRIPTIONAL REGULATOR"/>
    <property type="match status" value="1"/>
</dbReference>
<dbReference type="SUPFAM" id="SSF53850">
    <property type="entry name" value="Periplasmic binding protein-like II"/>
    <property type="match status" value="1"/>
</dbReference>
<dbReference type="Proteomes" id="UP000216101">
    <property type="component" value="Unassembled WGS sequence"/>
</dbReference>
<keyword evidence="2" id="KW-0805">Transcription regulation</keyword>
<evidence type="ECO:0000256" key="3">
    <source>
        <dbReference type="ARBA" id="ARBA00023125"/>
    </source>
</evidence>
<evidence type="ECO:0000313" key="6">
    <source>
        <dbReference type="EMBL" id="OZY86575.1"/>
    </source>
</evidence>
<feature type="domain" description="HTH lysR-type" evidence="5">
    <location>
        <begin position="1"/>
        <end position="59"/>
    </location>
</feature>
<dbReference type="CDD" id="cd08422">
    <property type="entry name" value="PBP2_CrgA_like"/>
    <property type="match status" value="1"/>
</dbReference>
<evidence type="ECO:0000256" key="2">
    <source>
        <dbReference type="ARBA" id="ARBA00023015"/>
    </source>
</evidence>